<comment type="caution">
    <text evidence="2">The sequence shown here is derived from an EMBL/GenBank/DDBJ whole genome shotgun (WGS) entry which is preliminary data.</text>
</comment>
<reference evidence="2" key="1">
    <citation type="submission" date="2020-05" db="EMBL/GenBank/DDBJ databases">
        <title>WGS assembly of Panicum virgatum.</title>
        <authorList>
            <person name="Lovell J.T."/>
            <person name="Jenkins J."/>
            <person name="Shu S."/>
            <person name="Juenger T.E."/>
            <person name="Schmutz J."/>
        </authorList>
    </citation>
    <scope>NUCLEOTIDE SEQUENCE</scope>
    <source>
        <strain evidence="2">AP13</strain>
    </source>
</reference>
<dbReference type="AlphaFoldDB" id="A0A8T0NJM1"/>
<keyword evidence="1" id="KW-0812">Transmembrane</keyword>
<name>A0A8T0NJM1_PANVG</name>
<dbReference type="Proteomes" id="UP000823388">
    <property type="component" value="Chromosome 9K"/>
</dbReference>
<dbReference type="PANTHER" id="PTHR33248">
    <property type="entry name" value="ZINC ION-BINDING PROTEIN"/>
    <property type="match status" value="1"/>
</dbReference>
<gene>
    <name evidence="2" type="ORF">PVAP13_9KG229400</name>
</gene>
<accession>A0A8T0NJM1</accession>
<organism evidence="2 3">
    <name type="scientific">Panicum virgatum</name>
    <name type="common">Blackwell switchgrass</name>
    <dbReference type="NCBI Taxonomy" id="38727"/>
    <lineage>
        <taxon>Eukaryota</taxon>
        <taxon>Viridiplantae</taxon>
        <taxon>Streptophyta</taxon>
        <taxon>Embryophyta</taxon>
        <taxon>Tracheophyta</taxon>
        <taxon>Spermatophyta</taxon>
        <taxon>Magnoliopsida</taxon>
        <taxon>Liliopsida</taxon>
        <taxon>Poales</taxon>
        <taxon>Poaceae</taxon>
        <taxon>PACMAD clade</taxon>
        <taxon>Panicoideae</taxon>
        <taxon>Panicodae</taxon>
        <taxon>Paniceae</taxon>
        <taxon>Panicinae</taxon>
        <taxon>Panicum</taxon>
        <taxon>Panicum sect. Hiantes</taxon>
    </lineage>
</organism>
<keyword evidence="3" id="KW-1185">Reference proteome</keyword>
<feature type="transmembrane region" description="Helical" evidence="1">
    <location>
        <begin position="134"/>
        <end position="154"/>
    </location>
</feature>
<keyword evidence="1" id="KW-0472">Membrane</keyword>
<sequence>MVVARQGPLYYWPPVLCKCGNKAVWWTSWSDENPSQRFLNCFCDMSTRGVCNFWRWIDPPPSPFMQELLVDLRDTIRALKRENRELERSSVLDVAEDQRGLVDAIGAQMVAVVTTKDEENSELRCSINSLEKGIWMFKFLMVTCVVVVLVMAWVNWK</sequence>
<evidence type="ECO:0000313" key="2">
    <source>
        <dbReference type="EMBL" id="KAG2549597.1"/>
    </source>
</evidence>
<keyword evidence="1" id="KW-1133">Transmembrane helix</keyword>
<evidence type="ECO:0000256" key="1">
    <source>
        <dbReference type="SAM" id="Phobius"/>
    </source>
</evidence>
<evidence type="ECO:0008006" key="4">
    <source>
        <dbReference type="Google" id="ProtNLM"/>
    </source>
</evidence>
<dbReference type="EMBL" id="CM029053">
    <property type="protein sequence ID" value="KAG2549597.1"/>
    <property type="molecule type" value="Genomic_DNA"/>
</dbReference>
<evidence type="ECO:0000313" key="3">
    <source>
        <dbReference type="Proteomes" id="UP000823388"/>
    </source>
</evidence>
<proteinExistence type="predicted"/>
<protein>
    <recommendedName>
        <fullName evidence="4">Zinc finger GRF-type domain-containing protein</fullName>
    </recommendedName>
</protein>